<dbReference type="EMBL" id="QUQO01000001">
    <property type="protein sequence ID" value="RFB04811.1"/>
    <property type="molecule type" value="Genomic_DNA"/>
</dbReference>
<feature type="chain" id="PRO_5016580291" description="Porin" evidence="1">
    <location>
        <begin position="24"/>
        <end position="231"/>
    </location>
</feature>
<proteinExistence type="predicted"/>
<evidence type="ECO:0000313" key="3">
    <source>
        <dbReference type="Proteomes" id="UP000264589"/>
    </source>
</evidence>
<dbReference type="NCBIfam" id="TIGR02001">
    <property type="entry name" value="gcw_chp"/>
    <property type="match status" value="1"/>
</dbReference>
<dbReference type="InParanoid" id="A0A371RH91"/>
<keyword evidence="3" id="KW-1185">Reference proteome</keyword>
<dbReference type="Proteomes" id="UP000264589">
    <property type="component" value="Unassembled WGS sequence"/>
</dbReference>
<comment type="caution">
    <text evidence="2">The sequence shown here is derived from an EMBL/GenBank/DDBJ whole genome shotgun (WGS) entry which is preliminary data.</text>
</comment>
<keyword evidence="1" id="KW-0732">Signal</keyword>
<protein>
    <recommendedName>
        <fullName evidence="4">Porin</fullName>
    </recommendedName>
</protein>
<evidence type="ECO:0000256" key="1">
    <source>
        <dbReference type="SAM" id="SignalP"/>
    </source>
</evidence>
<feature type="signal peptide" evidence="1">
    <location>
        <begin position="1"/>
        <end position="23"/>
    </location>
</feature>
<dbReference type="Pfam" id="PF09694">
    <property type="entry name" value="Gcw_chp"/>
    <property type="match status" value="1"/>
</dbReference>
<name>A0A371RH91_9PROT</name>
<sequence>MKQGLRAVVALGAIVASVTGVQAQEAEVSANVALTTNYVYRGITQTDDGPAIQGGFDVSYGGWYGGTWASSVDFGDDTTMEIDFYGGYAGSITETISYDVGAIYYAYPDSPDIGGGQQDFYEIYGGLSKSFGGVLDAGISVAYSPEFYGETGESLYYLGSLSYAAGENVSVDFTYGVSSFEENMNQDYQDYSAGATYSCPKTGLDLGLTYYGTTALMDNTSTLVFSVGKSM</sequence>
<gene>
    <name evidence="2" type="ORF">DX908_05670</name>
</gene>
<accession>A0A371RH91</accession>
<organism evidence="2 3">
    <name type="scientific">Parvularcula marina</name>
    <dbReference type="NCBI Taxonomy" id="2292771"/>
    <lineage>
        <taxon>Bacteria</taxon>
        <taxon>Pseudomonadati</taxon>
        <taxon>Pseudomonadota</taxon>
        <taxon>Alphaproteobacteria</taxon>
        <taxon>Parvularculales</taxon>
        <taxon>Parvularculaceae</taxon>
        <taxon>Parvularcula</taxon>
    </lineage>
</organism>
<reference evidence="2 3" key="1">
    <citation type="submission" date="2018-08" db="EMBL/GenBank/DDBJ databases">
        <title>Parvularcula sp. SM1705, isolated from surface water of the South Sea China.</title>
        <authorList>
            <person name="Sun L."/>
        </authorList>
    </citation>
    <scope>NUCLEOTIDE SEQUENCE [LARGE SCALE GENOMIC DNA]</scope>
    <source>
        <strain evidence="2 3">SM1705</strain>
    </source>
</reference>
<dbReference type="RefSeq" id="WP_116391444.1">
    <property type="nucleotide sequence ID" value="NZ_QUQO01000001.1"/>
</dbReference>
<dbReference type="OrthoDB" id="9793561at2"/>
<evidence type="ECO:0000313" key="2">
    <source>
        <dbReference type="EMBL" id="RFB04811.1"/>
    </source>
</evidence>
<evidence type="ECO:0008006" key="4">
    <source>
        <dbReference type="Google" id="ProtNLM"/>
    </source>
</evidence>
<dbReference type="InterPro" id="IPR010239">
    <property type="entry name" value="CHP02001"/>
</dbReference>
<dbReference type="AlphaFoldDB" id="A0A371RH91"/>